<evidence type="ECO:0000256" key="6">
    <source>
        <dbReference type="ARBA" id="ARBA00023136"/>
    </source>
</evidence>
<protein>
    <submittedName>
        <fullName evidence="9">ABC-type nitrate/sulfonate/bicarbonate transport system permease component</fullName>
    </submittedName>
</protein>
<feature type="transmembrane region" description="Helical" evidence="7">
    <location>
        <begin position="197"/>
        <end position="222"/>
    </location>
</feature>
<dbReference type="Gene3D" id="1.10.3720.10">
    <property type="entry name" value="MetI-like"/>
    <property type="match status" value="1"/>
</dbReference>
<comment type="similarity">
    <text evidence="7">Belongs to the binding-protein-dependent transport system permease family.</text>
</comment>
<keyword evidence="3" id="KW-1003">Cell membrane</keyword>
<dbReference type="SUPFAM" id="SSF161098">
    <property type="entry name" value="MetI-like"/>
    <property type="match status" value="1"/>
</dbReference>
<evidence type="ECO:0000256" key="5">
    <source>
        <dbReference type="ARBA" id="ARBA00022989"/>
    </source>
</evidence>
<dbReference type="RefSeq" id="WP_179548003.1">
    <property type="nucleotide sequence ID" value="NZ_BSEW01000002.1"/>
</dbReference>
<evidence type="ECO:0000313" key="10">
    <source>
        <dbReference type="Proteomes" id="UP000549913"/>
    </source>
</evidence>
<dbReference type="Proteomes" id="UP000549913">
    <property type="component" value="Unassembled WGS sequence"/>
</dbReference>
<organism evidence="9 10">
    <name type="scientific">Herbiconiux flava</name>
    <dbReference type="NCBI Taxonomy" id="881268"/>
    <lineage>
        <taxon>Bacteria</taxon>
        <taxon>Bacillati</taxon>
        <taxon>Actinomycetota</taxon>
        <taxon>Actinomycetes</taxon>
        <taxon>Micrococcales</taxon>
        <taxon>Microbacteriaceae</taxon>
        <taxon>Herbiconiux</taxon>
    </lineage>
</organism>
<comment type="caution">
    <text evidence="9">The sequence shown here is derived from an EMBL/GenBank/DDBJ whole genome shotgun (WGS) entry which is preliminary data.</text>
</comment>
<dbReference type="AlphaFoldDB" id="A0A852SQ46"/>
<keyword evidence="2 7" id="KW-0813">Transport</keyword>
<dbReference type="GO" id="GO:0005886">
    <property type="term" value="C:plasma membrane"/>
    <property type="evidence" value="ECO:0007669"/>
    <property type="project" value="UniProtKB-SubCell"/>
</dbReference>
<reference evidence="9 10" key="1">
    <citation type="submission" date="2020-07" db="EMBL/GenBank/DDBJ databases">
        <title>Sequencing the genomes of 1000 actinobacteria strains.</title>
        <authorList>
            <person name="Klenk H.-P."/>
        </authorList>
    </citation>
    <scope>NUCLEOTIDE SEQUENCE [LARGE SCALE GENOMIC DNA]</scope>
    <source>
        <strain evidence="9 10">DSM 26474</strain>
    </source>
</reference>
<keyword evidence="6 7" id="KW-0472">Membrane</keyword>
<name>A0A852SQ46_9MICO</name>
<evidence type="ECO:0000256" key="7">
    <source>
        <dbReference type="RuleBase" id="RU363032"/>
    </source>
</evidence>
<evidence type="ECO:0000256" key="3">
    <source>
        <dbReference type="ARBA" id="ARBA00022475"/>
    </source>
</evidence>
<keyword evidence="5 7" id="KW-1133">Transmembrane helix</keyword>
<feature type="transmembrane region" description="Helical" evidence="7">
    <location>
        <begin position="86"/>
        <end position="109"/>
    </location>
</feature>
<dbReference type="CDD" id="cd06261">
    <property type="entry name" value="TM_PBP2"/>
    <property type="match status" value="1"/>
</dbReference>
<accession>A0A852SQ46</accession>
<evidence type="ECO:0000256" key="4">
    <source>
        <dbReference type="ARBA" id="ARBA00022692"/>
    </source>
</evidence>
<dbReference type="InterPro" id="IPR035906">
    <property type="entry name" value="MetI-like_sf"/>
</dbReference>
<keyword evidence="4 7" id="KW-0812">Transmembrane</keyword>
<comment type="subcellular location">
    <subcellularLocation>
        <location evidence="1 7">Cell membrane</location>
        <topology evidence="1 7">Multi-pass membrane protein</topology>
    </subcellularLocation>
</comment>
<dbReference type="PROSITE" id="PS50928">
    <property type="entry name" value="ABC_TM1"/>
    <property type="match status" value="1"/>
</dbReference>
<evidence type="ECO:0000259" key="8">
    <source>
        <dbReference type="PROSITE" id="PS50928"/>
    </source>
</evidence>
<evidence type="ECO:0000313" key="9">
    <source>
        <dbReference type="EMBL" id="NYD70961.1"/>
    </source>
</evidence>
<gene>
    <name evidence="9" type="ORF">BJ984_002119</name>
</gene>
<dbReference type="Pfam" id="PF00528">
    <property type="entry name" value="BPD_transp_1"/>
    <property type="match status" value="1"/>
</dbReference>
<feature type="transmembrane region" description="Helical" evidence="7">
    <location>
        <begin position="143"/>
        <end position="161"/>
    </location>
</feature>
<evidence type="ECO:0000256" key="1">
    <source>
        <dbReference type="ARBA" id="ARBA00004651"/>
    </source>
</evidence>
<dbReference type="PANTHER" id="PTHR30151:SF41">
    <property type="entry name" value="ABC TRANSPORTER PERMEASE PROTEIN"/>
    <property type="match status" value="1"/>
</dbReference>
<dbReference type="GO" id="GO:0055085">
    <property type="term" value="P:transmembrane transport"/>
    <property type="evidence" value="ECO:0007669"/>
    <property type="project" value="InterPro"/>
</dbReference>
<sequence length="287" mass="29881">MSAGTPERRSAGARLRASAPALITTVVTLAVLLAGWQLAISVTNVNAYLTKSPVDVWNYLFVDGTFSPESAAERRAALVPMIGVTVYHAGIGLVFGVSLGLVGSVLLSVSRTLRAMFLPIALVLQTVPLIAMAPVIYAVFGAGVVTAAVIAGVVTFFPLLMNLGAGLSAASPETVDLVHAYGGGRAKLLVIVQLPAALPYLFAGLKIAAPAVISAATLYEFLFSFEGLGANLLTSRSYSDYGLLWTLVVVTIALALVAYGLVVLLERLVLAGRYPPESALARRGGLR</sequence>
<evidence type="ECO:0000256" key="2">
    <source>
        <dbReference type="ARBA" id="ARBA00022448"/>
    </source>
</evidence>
<proteinExistence type="inferred from homology"/>
<feature type="domain" description="ABC transmembrane type-1" evidence="8">
    <location>
        <begin position="82"/>
        <end position="265"/>
    </location>
</feature>
<feature type="transmembrane region" description="Helical" evidence="7">
    <location>
        <begin position="116"/>
        <end position="137"/>
    </location>
</feature>
<dbReference type="PANTHER" id="PTHR30151">
    <property type="entry name" value="ALKANE SULFONATE ABC TRANSPORTER-RELATED, MEMBRANE SUBUNIT"/>
    <property type="match status" value="1"/>
</dbReference>
<feature type="transmembrane region" description="Helical" evidence="7">
    <location>
        <begin position="242"/>
        <end position="265"/>
    </location>
</feature>
<dbReference type="InterPro" id="IPR000515">
    <property type="entry name" value="MetI-like"/>
</dbReference>
<feature type="transmembrane region" description="Helical" evidence="7">
    <location>
        <begin position="21"/>
        <end position="40"/>
    </location>
</feature>
<keyword evidence="10" id="KW-1185">Reference proteome</keyword>
<dbReference type="EMBL" id="JACCBM010000001">
    <property type="protein sequence ID" value="NYD70961.1"/>
    <property type="molecule type" value="Genomic_DNA"/>
</dbReference>